<accession>A0ABQ8FN72</accession>
<dbReference type="PANTHER" id="PTHR24171:SF9">
    <property type="entry name" value="ANKYRIN REPEAT DOMAIN-CONTAINING PROTEIN 39"/>
    <property type="match status" value="1"/>
</dbReference>
<dbReference type="Proteomes" id="UP001648503">
    <property type="component" value="Unassembled WGS sequence"/>
</dbReference>
<protein>
    <submittedName>
        <fullName evidence="4">Uncharacterized protein</fullName>
    </submittedName>
</protein>
<organism evidence="4 5">
    <name type="scientific">Batrachochytrium salamandrivorans</name>
    <dbReference type="NCBI Taxonomy" id="1357716"/>
    <lineage>
        <taxon>Eukaryota</taxon>
        <taxon>Fungi</taxon>
        <taxon>Fungi incertae sedis</taxon>
        <taxon>Chytridiomycota</taxon>
        <taxon>Chytridiomycota incertae sedis</taxon>
        <taxon>Chytridiomycetes</taxon>
        <taxon>Rhizophydiales</taxon>
        <taxon>Rhizophydiales incertae sedis</taxon>
        <taxon>Batrachochytrium</taxon>
    </lineage>
</organism>
<dbReference type="PROSITE" id="PS50088">
    <property type="entry name" value="ANK_REPEAT"/>
    <property type="match status" value="2"/>
</dbReference>
<reference evidence="4 5" key="1">
    <citation type="submission" date="2021-02" db="EMBL/GenBank/DDBJ databases">
        <title>Variation within the Batrachochytrium salamandrivorans European outbreak.</title>
        <authorList>
            <person name="Kelly M."/>
            <person name="Pasmans F."/>
            <person name="Shea T.P."/>
            <person name="Munoz J.F."/>
            <person name="Carranza S."/>
            <person name="Cuomo C.A."/>
            <person name="Martel A."/>
        </authorList>
    </citation>
    <scope>NUCLEOTIDE SEQUENCE [LARGE SCALE GENOMIC DNA]</scope>
    <source>
        <strain evidence="4 5">AMFP18/2</strain>
    </source>
</reference>
<evidence type="ECO:0000256" key="1">
    <source>
        <dbReference type="ARBA" id="ARBA00022737"/>
    </source>
</evidence>
<dbReference type="Gene3D" id="1.25.40.20">
    <property type="entry name" value="Ankyrin repeat-containing domain"/>
    <property type="match status" value="1"/>
</dbReference>
<dbReference type="SUPFAM" id="SSF48403">
    <property type="entry name" value="Ankyrin repeat"/>
    <property type="match status" value="1"/>
</dbReference>
<evidence type="ECO:0000313" key="5">
    <source>
        <dbReference type="Proteomes" id="UP001648503"/>
    </source>
</evidence>
<feature type="repeat" description="ANK" evidence="3">
    <location>
        <begin position="105"/>
        <end position="137"/>
    </location>
</feature>
<keyword evidence="5" id="KW-1185">Reference proteome</keyword>
<proteinExistence type="predicted"/>
<comment type="caution">
    <text evidence="4">The sequence shown here is derived from an EMBL/GenBank/DDBJ whole genome shotgun (WGS) entry which is preliminary data.</text>
</comment>
<sequence length="159" mass="16690">MMHDGHHNTPGHNCAPAQGSAVDYAQSLDELAFERSLHHAANSNNLARLTRLLAAAPATNGKSICNICDLAGYAPLHYAARQGHVEACRLLIQGGADLNATTPELRSTALHRAALGGHADVVSLLLKAGACCTEVDANDRTPYAIATAKGYDQVADLLK</sequence>
<gene>
    <name evidence="4" type="ORF">BASA50_001847</name>
</gene>
<keyword evidence="2 3" id="KW-0040">ANK repeat</keyword>
<dbReference type="PANTHER" id="PTHR24171">
    <property type="entry name" value="ANKYRIN REPEAT DOMAIN-CONTAINING PROTEIN 39-RELATED"/>
    <property type="match status" value="1"/>
</dbReference>
<dbReference type="PROSITE" id="PS50297">
    <property type="entry name" value="ANK_REP_REGION"/>
    <property type="match status" value="2"/>
</dbReference>
<dbReference type="PRINTS" id="PR01415">
    <property type="entry name" value="ANKYRIN"/>
</dbReference>
<dbReference type="InterPro" id="IPR036770">
    <property type="entry name" value="Ankyrin_rpt-contain_sf"/>
</dbReference>
<dbReference type="InterPro" id="IPR002110">
    <property type="entry name" value="Ankyrin_rpt"/>
</dbReference>
<name>A0ABQ8FN72_9FUNG</name>
<dbReference type="Pfam" id="PF13637">
    <property type="entry name" value="Ank_4"/>
    <property type="match status" value="1"/>
</dbReference>
<evidence type="ECO:0000313" key="4">
    <source>
        <dbReference type="EMBL" id="KAH6601168.1"/>
    </source>
</evidence>
<dbReference type="EMBL" id="JAFCIX010000017">
    <property type="protein sequence ID" value="KAH6601168.1"/>
    <property type="molecule type" value="Genomic_DNA"/>
</dbReference>
<evidence type="ECO:0000256" key="3">
    <source>
        <dbReference type="PROSITE-ProRule" id="PRU00023"/>
    </source>
</evidence>
<evidence type="ECO:0000256" key="2">
    <source>
        <dbReference type="ARBA" id="ARBA00023043"/>
    </source>
</evidence>
<feature type="repeat" description="ANK" evidence="3">
    <location>
        <begin position="71"/>
        <end position="103"/>
    </location>
</feature>
<dbReference type="SMART" id="SM00248">
    <property type="entry name" value="ANK"/>
    <property type="match status" value="2"/>
</dbReference>
<keyword evidence="1" id="KW-0677">Repeat</keyword>